<dbReference type="AlphaFoldDB" id="A0A7C3WWB3"/>
<keyword evidence="3" id="KW-0472">Membrane</keyword>
<gene>
    <name evidence="5" type="ORF">ENV88_07080</name>
</gene>
<dbReference type="InterPro" id="IPR027417">
    <property type="entry name" value="P-loop_NTPase"/>
</dbReference>
<comment type="caution">
    <text evidence="5">The sequence shown here is derived from an EMBL/GenBank/DDBJ whole genome shotgun (WGS) entry which is preliminary data.</text>
</comment>
<dbReference type="Pfam" id="PF13476">
    <property type="entry name" value="AAA_23"/>
    <property type="match status" value="1"/>
</dbReference>
<evidence type="ECO:0000313" key="5">
    <source>
        <dbReference type="EMBL" id="HGB25767.1"/>
    </source>
</evidence>
<sequence>MVRIVSLKAENFRRLNLQEPVQFPNGLVVIRGRNEAGKSTILEAVLFGLYGDFRIPAALRGGRQGLESLVNYRAGRARVEVVFETGGRRYRVERIIEAEREGARQVDARLVELSDSGARLLAAGVTKVNEEVQRLLRVSWREMLATNVIAQKDLERIVKMERSDRERIINMMMGFESYNKAVEKLTEEAKELRSKLETSGKELEMVASRLQELEEKGRKLSEWKSELKQLEERLPHLEREVGKEEAACSYLRELEASLARRNGIRLQLEGVRGEKSRVQSRVEEVKRSLDAAARELSDLRGKLEELEPRLVAAEEELRRAEEELGRVLSVQARAEELYKSYREASRELEELRRREASLRERLSSEERLRAERSSALEELSEVERAARSARVPAWSLAGAVLTAAASIALAAVNLLALVGLAVATLLLLMGLQARDRLVHELMRKASDLRERVSRLEAELRELERDREELEELSRREKALVGRLEEVESQLGGVAAEVGLGGEFELVVSRLSELVAEAKARRDEAQRVRDELQREQSSLSATLRGRESEVERLRGELERLSKELSELDARERSLEKELLSVRVPEPPFEVEGLGWPLADEDVQRVSELRARREERLRALRGELGEVRGRAEELRERVEEVERELQELPSLKAKLEELRETVRKLGLEVQAREAAVIALREVSRKRREVFAPSVERNMSWLVSYITDGRYKAVRIDPQTYDVEVFDAEAGRWMRRDIYSGGTNDQFLLAMRIAFTLSLLPAAKGAYPRFLFLDEPLGSSDQERRERIVELLASELTRFFDQVFLVTHVEVEEPPGSTVVVVENGSIQRVYRVGPSEA</sequence>
<feature type="domain" description="Rad50/SbcC-type AAA" evidence="4">
    <location>
        <begin position="6"/>
        <end position="234"/>
    </location>
</feature>
<keyword evidence="1 2" id="KW-0175">Coiled coil</keyword>
<keyword evidence="3" id="KW-0812">Transmembrane</keyword>
<protein>
    <submittedName>
        <fullName evidence="5">SMC family ATPase</fullName>
    </submittedName>
</protein>
<evidence type="ECO:0000256" key="1">
    <source>
        <dbReference type="ARBA" id="ARBA00023054"/>
    </source>
</evidence>
<evidence type="ECO:0000256" key="3">
    <source>
        <dbReference type="SAM" id="Phobius"/>
    </source>
</evidence>
<dbReference type="Gene3D" id="3.40.50.300">
    <property type="entry name" value="P-loop containing nucleotide triphosphate hydrolases"/>
    <property type="match status" value="2"/>
</dbReference>
<dbReference type="InterPro" id="IPR038729">
    <property type="entry name" value="Rad50/SbcC_AAA"/>
</dbReference>
<dbReference type="GO" id="GO:0016887">
    <property type="term" value="F:ATP hydrolysis activity"/>
    <property type="evidence" value="ECO:0007669"/>
    <property type="project" value="InterPro"/>
</dbReference>
<dbReference type="PANTHER" id="PTHR32114:SF2">
    <property type="entry name" value="ABC TRANSPORTER ABCH.3"/>
    <property type="match status" value="1"/>
</dbReference>
<feature type="transmembrane region" description="Helical" evidence="3">
    <location>
        <begin position="394"/>
        <end position="427"/>
    </location>
</feature>
<accession>A0A7C3WWB3</accession>
<dbReference type="SUPFAM" id="SSF52540">
    <property type="entry name" value="P-loop containing nucleoside triphosphate hydrolases"/>
    <property type="match status" value="2"/>
</dbReference>
<feature type="coiled-coil region" evidence="2">
    <location>
        <begin position="275"/>
        <end position="385"/>
    </location>
</feature>
<dbReference type="PANTHER" id="PTHR32114">
    <property type="entry name" value="ABC TRANSPORTER ABCH.3"/>
    <property type="match status" value="1"/>
</dbReference>
<evidence type="ECO:0000256" key="2">
    <source>
        <dbReference type="SAM" id="Coils"/>
    </source>
</evidence>
<feature type="coiled-coil region" evidence="2">
    <location>
        <begin position="438"/>
        <end position="576"/>
    </location>
</feature>
<keyword evidence="3" id="KW-1133">Transmembrane helix</keyword>
<evidence type="ECO:0000259" key="4">
    <source>
        <dbReference type="Pfam" id="PF13476"/>
    </source>
</evidence>
<proteinExistence type="predicted"/>
<dbReference type="GO" id="GO:0006302">
    <property type="term" value="P:double-strand break repair"/>
    <property type="evidence" value="ECO:0007669"/>
    <property type="project" value="InterPro"/>
</dbReference>
<organism evidence="5">
    <name type="scientific">Thermofilum pendens</name>
    <dbReference type="NCBI Taxonomy" id="2269"/>
    <lineage>
        <taxon>Archaea</taxon>
        <taxon>Thermoproteota</taxon>
        <taxon>Thermoprotei</taxon>
        <taxon>Thermofilales</taxon>
        <taxon>Thermofilaceae</taxon>
        <taxon>Thermofilum</taxon>
    </lineage>
</organism>
<name>A0A7C3WWB3_THEPE</name>
<feature type="coiled-coil region" evidence="2">
    <location>
        <begin position="615"/>
        <end position="673"/>
    </location>
</feature>
<feature type="coiled-coil region" evidence="2">
    <location>
        <begin position="175"/>
        <end position="247"/>
    </location>
</feature>
<reference evidence="5" key="1">
    <citation type="journal article" date="2020" name="mSystems">
        <title>Genome- and Community-Level Interaction Insights into Carbon Utilization and Element Cycling Functions of Hydrothermarchaeota in Hydrothermal Sediment.</title>
        <authorList>
            <person name="Zhou Z."/>
            <person name="Liu Y."/>
            <person name="Xu W."/>
            <person name="Pan J."/>
            <person name="Luo Z.H."/>
            <person name="Li M."/>
        </authorList>
    </citation>
    <scope>NUCLEOTIDE SEQUENCE [LARGE SCALE GENOMIC DNA]</scope>
    <source>
        <strain evidence="5">SpSt-8</strain>
    </source>
</reference>
<dbReference type="EMBL" id="DTIB01000122">
    <property type="protein sequence ID" value="HGB25767.1"/>
    <property type="molecule type" value="Genomic_DNA"/>
</dbReference>